<feature type="transmembrane region" description="Helical" evidence="7">
    <location>
        <begin position="283"/>
        <end position="309"/>
    </location>
</feature>
<keyword evidence="3" id="KW-1003">Cell membrane</keyword>
<evidence type="ECO:0000256" key="7">
    <source>
        <dbReference type="RuleBase" id="RU363032"/>
    </source>
</evidence>
<feature type="transmembrane region" description="Helical" evidence="7">
    <location>
        <begin position="171"/>
        <end position="190"/>
    </location>
</feature>
<comment type="subcellular location">
    <subcellularLocation>
        <location evidence="1 7">Cell membrane</location>
        <topology evidence="1 7">Multi-pass membrane protein</topology>
    </subcellularLocation>
</comment>
<feature type="region of interest" description="Disordered" evidence="8">
    <location>
        <begin position="1"/>
        <end position="29"/>
    </location>
</feature>
<evidence type="ECO:0000256" key="2">
    <source>
        <dbReference type="ARBA" id="ARBA00022448"/>
    </source>
</evidence>
<evidence type="ECO:0000256" key="3">
    <source>
        <dbReference type="ARBA" id="ARBA00022475"/>
    </source>
</evidence>
<feature type="transmembrane region" description="Helical" evidence="7">
    <location>
        <begin position="130"/>
        <end position="151"/>
    </location>
</feature>
<evidence type="ECO:0000313" key="11">
    <source>
        <dbReference type="Proteomes" id="UP001652264"/>
    </source>
</evidence>
<evidence type="ECO:0000256" key="4">
    <source>
        <dbReference type="ARBA" id="ARBA00022692"/>
    </source>
</evidence>
<feature type="domain" description="ABC transmembrane type-1" evidence="9">
    <location>
        <begin position="93"/>
        <end position="307"/>
    </location>
</feature>
<evidence type="ECO:0000256" key="5">
    <source>
        <dbReference type="ARBA" id="ARBA00022989"/>
    </source>
</evidence>
<dbReference type="PROSITE" id="PS50928">
    <property type="entry name" value="ABC_TM1"/>
    <property type="match status" value="1"/>
</dbReference>
<feature type="transmembrane region" description="Helical" evidence="7">
    <location>
        <begin position="97"/>
        <end position="118"/>
    </location>
</feature>
<keyword evidence="2 7" id="KW-0813">Transport</keyword>
<organism evidence="10 11">
    <name type="scientific">Curtobacterium citreum</name>
    <dbReference type="NCBI Taxonomy" id="2036"/>
    <lineage>
        <taxon>Bacteria</taxon>
        <taxon>Bacillati</taxon>
        <taxon>Actinomycetota</taxon>
        <taxon>Actinomycetes</taxon>
        <taxon>Micrococcales</taxon>
        <taxon>Microbacteriaceae</taxon>
        <taxon>Curtobacterium</taxon>
    </lineage>
</organism>
<protein>
    <submittedName>
        <fullName evidence="10">Sugar ABC transporter permease</fullName>
    </submittedName>
</protein>
<sequence length="317" mass="34525">MTAQLTPGRTRPSRPVPTLSADPPTAGRPRRSDHPLWFLVPALAVLVVFFFIPTLFNFVYAFTNWSSFHSDIAFVGGDNFAALFQNGTLLTDLRTTLVYAVLVAVFQNLFGLVLALVLEADTRINRIARTAFFVPVVMSALAVGYIFQALLKPAGGLNAILGFLTGHEVTIAWLGSTTWTLLVVAIIHAWKWMGLSMLIYLAGLKTIPGDVLEAARIDGSGWWSTFRSIRFPLLAPAVTFNVATALLGSMNGFDIVQATTAGGPGGTTELLNIFIFRTFGQGLFAQATTMSLSLFVMVTLLAFPVIFFLRKREDVLS</sequence>
<dbReference type="Gene3D" id="1.10.3720.10">
    <property type="entry name" value="MetI-like"/>
    <property type="match status" value="1"/>
</dbReference>
<dbReference type="SUPFAM" id="SSF161098">
    <property type="entry name" value="MetI-like"/>
    <property type="match status" value="1"/>
</dbReference>
<accession>A0ABT2HK57</accession>
<dbReference type="PANTHER" id="PTHR30193:SF37">
    <property type="entry name" value="INNER MEMBRANE ABC TRANSPORTER PERMEASE PROTEIN YCJO"/>
    <property type="match status" value="1"/>
</dbReference>
<keyword evidence="5 7" id="KW-1133">Transmembrane helix</keyword>
<dbReference type="InterPro" id="IPR000515">
    <property type="entry name" value="MetI-like"/>
</dbReference>
<dbReference type="EMBL" id="JANVAD010000007">
    <property type="protein sequence ID" value="MCS6523650.1"/>
    <property type="molecule type" value="Genomic_DNA"/>
</dbReference>
<dbReference type="Pfam" id="PF00528">
    <property type="entry name" value="BPD_transp_1"/>
    <property type="match status" value="1"/>
</dbReference>
<keyword evidence="11" id="KW-1185">Reference proteome</keyword>
<comment type="similarity">
    <text evidence="7">Belongs to the binding-protein-dependent transport system permease family.</text>
</comment>
<dbReference type="PANTHER" id="PTHR30193">
    <property type="entry name" value="ABC TRANSPORTER PERMEASE PROTEIN"/>
    <property type="match status" value="1"/>
</dbReference>
<dbReference type="RefSeq" id="WP_114850654.1">
    <property type="nucleotide sequence ID" value="NZ_BMNV01000009.1"/>
</dbReference>
<dbReference type="CDD" id="cd06261">
    <property type="entry name" value="TM_PBP2"/>
    <property type="match status" value="1"/>
</dbReference>
<evidence type="ECO:0000259" key="9">
    <source>
        <dbReference type="PROSITE" id="PS50928"/>
    </source>
</evidence>
<dbReference type="GeneID" id="95322659"/>
<feature type="transmembrane region" description="Helical" evidence="7">
    <location>
        <begin position="36"/>
        <end position="60"/>
    </location>
</feature>
<keyword evidence="6 7" id="KW-0472">Membrane</keyword>
<comment type="caution">
    <text evidence="10">The sequence shown here is derived from an EMBL/GenBank/DDBJ whole genome shotgun (WGS) entry which is preliminary data.</text>
</comment>
<dbReference type="SUPFAM" id="SSF160964">
    <property type="entry name" value="MalF N-terminal region-like"/>
    <property type="match status" value="1"/>
</dbReference>
<proteinExistence type="inferred from homology"/>
<feature type="transmembrane region" description="Helical" evidence="7">
    <location>
        <begin position="231"/>
        <end position="250"/>
    </location>
</feature>
<name>A0ABT2HK57_9MICO</name>
<evidence type="ECO:0000256" key="1">
    <source>
        <dbReference type="ARBA" id="ARBA00004651"/>
    </source>
</evidence>
<evidence type="ECO:0000256" key="6">
    <source>
        <dbReference type="ARBA" id="ARBA00023136"/>
    </source>
</evidence>
<reference evidence="10 11" key="1">
    <citation type="submission" date="2022-08" db="EMBL/GenBank/DDBJ databases">
        <title>Taxonomy of Curtobacterium flaccumfaciens.</title>
        <authorList>
            <person name="Osdaghi E."/>
            <person name="Taghavi S.M."/>
            <person name="Hamidizade M."/>
            <person name="Abachi H."/>
            <person name="Fazliarab A."/>
            <person name="Baeyen S."/>
            <person name="Portier P."/>
            <person name="Van Vaerenbergh J."/>
            <person name="Jacques M.-A."/>
        </authorList>
    </citation>
    <scope>NUCLEOTIDE SEQUENCE [LARGE SCALE GENOMIC DNA]</scope>
    <source>
        <strain evidence="10 11">LMG8786T</strain>
    </source>
</reference>
<keyword evidence="4 7" id="KW-0812">Transmembrane</keyword>
<evidence type="ECO:0000313" key="10">
    <source>
        <dbReference type="EMBL" id="MCS6523650.1"/>
    </source>
</evidence>
<dbReference type="Proteomes" id="UP001652264">
    <property type="component" value="Unassembled WGS sequence"/>
</dbReference>
<evidence type="ECO:0000256" key="8">
    <source>
        <dbReference type="SAM" id="MobiDB-lite"/>
    </source>
</evidence>
<dbReference type="InterPro" id="IPR035906">
    <property type="entry name" value="MetI-like_sf"/>
</dbReference>
<dbReference type="InterPro" id="IPR051393">
    <property type="entry name" value="ABC_transporter_permease"/>
</dbReference>
<gene>
    <name evidence="10" type="ORF">NYQ28_13835</name>
</gene>